<comment type="similarity">
    <text evidence="1">Belongs to the LysR transcriptional regulatory family.</text>
</comment>
<proteinExistence type="inferred from homology"/>
<dbReference type="Pfam" id="PF03466">
    <property type="entry name" value="LysR_substrate"/>
    <property type="match status" value="1"/>
</dbReference>
<dbReference type="CDD" id="cd08414">
    <property type="entry name" value="PBP2_LTTR_aromatics_like"/>
    <property type="match status" value="1"/>
</dbReference>
<feature type="domain" description="HTH lysR-type" evidence="5">
    <location>
        <begin position="1"/>
        <end position="59"/>
    </location>
</feature>
<dbReference type="Gene3D" id="3.40.190.10">
    <property type="entry name" value="Periplasmic binding protein-like II"/>
    <property type="match status" value="2"/>
</dbReference>
<dbReference type="RefSeq" id="WP_354435773.1">
    <property type="nucleotide sequence ID" value="NZ_JBEPLY010000019.1"/>
</dbReference>
<evidence type="ECO:0000256" key="4">
    <source>
        <dbReference type="ARBA" id="ARBA00023163"/>
    </source>
</evidence>
<dbReference type="InterPro" id="IPR005119">
    <property type="entry name" value="LysR_subst-bd"/>
</dbReference>
<keyword evidence="4" id="KW-0804">Transcription</keyword>
<dbReference type="EMBL" id="JBEPLY010000019">
    <property type="protein sequence ID" value="MET3602005.1"/>
    <property type="molecule type" value="Genomic_DNA"/>
</dbReference>
<accession>A0ABV2IGD9</accession>
<keyword evidence="7" id="KW-1185">Reference proteome</keyword>
<dbReference type="InterPro" id="IPR036390">
    <property type="entry name" value="WH_DNA-bd_sf"/>
</dbReference>
<evidence type="ECO:0000313" key="7">
    <source>
        <dbReference type="Proteomes" id="UP001549164"/>
    </source>
</evidence>
<evidence type="ECO:0000313" key="6">
    <source>
        <dbReference type="EMBL" id="MET3602005.1"/>
    </source>
</evidence>
<dbReference type="SUPFAM" id="SSF46785">
    <property type="entry name" value="Winged helix' DNA-binding domain"/>
    <property type="match status" value="1"/>
</dbReference>
<organism evidence="6 7">
    <name type="scientific">Martelella mangrovi</name>
    <dbReference type="NCBI Taxonomy" id="1397477"/>
    <lineage>
        <taxon>Bacteria</taxon>
        <taxon>Pseudomonadati</taxon>
        <taxon>Pseudomonadota</taxon>
        <taxon>Alphaproteobacteria</taxon>
        <taxon>Hyphomicrobiales</taxon>
        <taxon>Aurantimonadaceae</taxon>
        <taxon>Martelella</taxon>
    </lineage>
</organism>
<gene>
    <name evidence="6" type="ORF">ABID12_003971</name>
</gene>
<evidence type="ECO:0000256" key="2">
    <source>
        <dbReference type="ARBA" id="ARBA00023015"/>
    </source>
</evidence>
<dbReference type="InterPro" id="IPR036388">
    <property type="entry name" value="WH-like_DNA-bd_sf"/>
</dbReference>
<dbReference type="PANTHER" id="PTHR30346">
    <property type="entry name" value="TRANSCRIPTIONAL DUAL REGULATOR HCAR-RELATED"/>
    <property type="match status" value="1"/>
</dbReference>
<dbReference type="PANTHER" id="PTHR30346:SF0">
    <property type="entry name" value="HCA OPERON TRANSCRIPTIONAL ACTIVATOR HCAR"/>
    <property type="match status" value="1"/>
</dbReference>
<dbReference type="Proteomes" id="UP001549164">
    <property type="component" value="Unassembled WGS sequence"/>
</dbReference>
<evidence type="ECO:0000259" key="5">
    <source>
        <dbReference type="PROSITE" id="PS50931"/>
    </source>
</evidence>
<dbReference type="SUPFAM" id="SSF53850">
    <property type="entry name" value="Periplasmic binding protein-like II"/>
    <property type="match status" value="1"/>
</dbReference>
<reference evidence="6 7" key="1">
    <citation type="submission" date="2024-06" db="EMBL/GenBank/DDBJ databases">
        <title>Genomic Encyclopedia of Type Strains, Phase IV (KMG-IV): sequencing the most valuable type-strain genomes for metagenomic binning, comparative biology and taxonomic classification.</title>
        <authorList>
            <person name="Goeker M."/>
        </authorList>
    </citation>
    <scope>NUCLEOTIDE SEQUENCE [LARGE SCALE GENOMIC DNA]</scope>
    <source>
        <strain evidence="6 7">DSM 28102</strain>
    </source>
</reference>
<comment type="caution">
    <text evidence="6">The sequence shown here is derived from an EMBL/GenBank/DDBJ whole genome shotgun (WGS) entry which is preliminary data.</text>
</comment>
<dbReference type="Pfam" id="PF00126">
    <property type="entry name" value="HTH_1"/>
    <property type="match status" value="1"/>
</dbReference>
<dbReference type="Gene3D" id="1.10.10.10">
    <property type="entry name" value="Winged helix-like DNA-binding domain superfamily/Winged helix DNA-binding domain"/>
    <property type="match status" value="1"/>
</dbReference>
<protein>
    <submittedName>
        <fullName evidence="6">LysR family hca operon transcriptional activator</fullName>
    </submittedName>
</protein>
<evidence type="ECO:0000256" key="3">
    <source>
        <dbReference type="ARBA" id="ARBA00023125"/>
    </source>
</evidence>
<dbReference type="PROSITE" id="PS50931">
    <property type="entry name" value="HTH_LYSR"/>
    <property type="match status" value="1"/>
</dbReference>
<sequence>MELRHLRYFVAVADEGSVSEAARSTLHTAQPSLSRQLRDLEAELGVMLFARETRGMRLTREGQIFLGHARQILRQVDSSVSRLKASSLLLRVGIISGLEADILPRLRGILKKEADDLEIVVTSRSSVALLQAVHDGNLDFAFVRGATSLRGVRSNSIDRHRIAAFMRADHPLAARDALSIDDIAGHALVAINERVGPALRRTIDIWCEENNVILEPTHSAADIAAAFSLMLVTDTLTLMPEYAERVMPSSLTMRPLVDGPNPLDLSIACRSLSSAAVQSLVNATTRSWLRQGANEA</sequence>
<evidence type="ECO:0000256" key="1">
    <source>
        <dbReference type="ARBA" id="ARBA00009437"/>
    </source>
</evidence>
<dbReference type="InterPro" id="IPR000847">
    <property type="entry name" value="LysR_HTH_N"/>
</dbReference>
<keyword evidence="2" id="KW-0805">Transcription regulation</keyword>
<name>A0ABV2IGD9_9HYPH</name>
<dbReference type="PRINTS" id="PR00039">
    <property type="entry name" value="HTHLYSR"/>
</dbReference>
<keyword evidence="3" id="KW-0238">DNA-binding</keyword>